<dbReference type="Proteomes" id="UP000004690">
    <property type="component" value="Unassembled WGS sequence"/>
</dbReference>
<dbReference type="EMBL" id="JH651379">
    <property type="protein sequence ID" value="EIJ37815.1"/>
    <property type="molecule type" value="Genomic_DNA"/>
</dbReference>
<dbReference type="SUPFAM" id="SSF52833">
    <property type="entry name" value="Thioredoxin-like"/>
    <property type="match status" value="1"/>
</dbReference>
<keyword evidence="2" id="KW-1185">Reference proteome</keyword>
<accession>I3C2H2</accession>
<dbReference type="AlphaFoldDB" id="I3C2H2"/>
<dbReference type="Pfam" id="PF14595">
    <property type="entry name" value="Thioredoxin_9"/>
    <property type="match status" value="1"/>
</dbReference>
<organism evidence="1 2">
    <name type="scientific">Galbibacter orientalis DSM 19592</name>
    <dbReference type="NCBI Taxonomy" id="926559"/>
    <lineage>
        <taxon>Bacteria</taxon>
        <taxon>Pseudomonadati</taxon>
        <taxon>Bacteroidota</taxon>
        <taxon>Flavobacteriia</taxon>
        <taxon>Flavobacteriales</taxon>
        <taxon>Flavobacteriaceae</taxon>
        <taxon>Galbibacter</taxon>
    </lineage>
</organism>
<evidence type="ECO:0000313" key="2">
    <source>
        <dbReference type="Proteomes" id="UP000004690"/>
    </source>
</evidence>
<dbReference type="HOGENOM" id="CLU_114536_0_0_10"/>
<name>I3C2H2_9FLAO</name>
<sequence length="203" mass="23251">MEEIVKKLIKEAFKTGYTYSDYRVLVDQLVLENKSTGVAQTEALSNYSLLNHKRMKRLDKTTKLSEEVLEKLQSLDRKVIWVVLTESWCGDAAQTLPIINKIAEASNNITLKVVLRDENSELMDNFLTRGSRSIPKLIMVDEAIKEVIDCWGPRPSIATNMVKTYKEKHGTLTAEFKQDLQIWYNKDKGENTIADLLELLSLK</sequence>
<dbReference type="InterPro" id="IPR036249">
    <property type="entry name" value="Thioredoxin-like_sf"/>
</dbReference>
<reference evidence="1 2" key="1">
    <citation type="submission" date="2012-02" db="EMBL/GenBank/DDBJ databases">
        <title>Improved High-Quality Draft genome of Joostella marina DSM 19592.</title>
        <authorList>
            <consortium name="US DOE Joint Genome Institute (JGI-PGF)"/>
            <person name="Lucas S."/>
            <person name="Copeland A."/>
            <person name="Lapidus A."/>
            <person name="Bruce D."/>
            <person name="Goodwin L."/>
            <person name="Pitluck S."/>
            <person name="Peters L."/>
            <person name="Chertkov O."/>
            <person name="Ovchinnikova G."/>
            <person name="Kyrpides N."/>
            <person name="Mavromatis K."/>
            <person name="Detter J.C."/>
            <person name="Han C."/>
            <person name="Land M."/>
            <person name="Hauser L."/>
            <person name="Markowitz V."/>
            <person name="Cheng J.-F."/>
            <person name="Hugenholtz P."/>
            <person name="Woyke T."/>
            <person name="Wu D."/>
            <person name="Tindall B."/>
            <person name="Brambilla E."/>
            <person name="Klenk H.-P."/>
            <person name="Eisen J.A."/>
        </authorList>
    </citation>
    <scope>NUCLEOTIDE SEQUENCE [LARGE SCALE GENOMIC DNA]</scope>
    <source>
        <strain evidence="1 2">DSM 19592</strain>
    </source>
</reference>
<evidence type="ECO:0008006" key="3">
    <source>
        <dbReference type="Google" id="ProtNLM"/>
    </source>
</evidence>
<gene>
    <name evidence="1" type="ORF">JoomaDRAFT_0784</name>
</gene>
<protein>
    <recommendedName>
        <fullName evidence="3">Thioredoxin</fullName>
    </recommendedName>
</protein>
<dbReference type="STRING" id="926559.JoomaDRAFT_0784"/>
<dbReference type="eggNOG" id="COG0526">
    <property type="taxonomic scope" value="Bacteria"/>
</dbReference>
<evidence type="ECO:0000313" key="1">
    <source>
        <dbReference type="EMBL" id="EIJ37815.1"/>
    </source>
</evidence>
<dbReference type="OrthoDB" id="6120799at2"/>
<proteinExistence type="predicted"/>
<dbReference type="RefSeq" id="WP_008610861.1">
    <property type="nucleotide sequence ID" value="NZ_JH651379.1"/>
</dbReference>
<dbReference type="Gene3D" id="3.40.30.10">
    <property type="entry name" value="Glutaredoxin"/>
    <property type="match status" value="1"/>
</dbReference>